<evidence type="ECO:0000259" key="11">
    <source>
        <dbReference type="PROSITE" id="PS51553"/>
    </source>
</evidence>
<proteinExistence type="predicted"/>
<dbReference type="GO" id="GO:0005524">
    <property type="term" value="F:ATP binding"/>
    <property type="evidence" value="ECO:0007669"/>
    <property type="project" value="UniProtKB-UniRule"/>
</dbReference>
<dbReference type="InterPro" id="IPR017926">
    <property type="entry name" value="GATASE"/>
</dbReference>
<dbReference type="PANTHER" id="PTHR11922:SF2">
    <property type="entry name" value="GMP SYNTHASE [GLUTAMINE-HYDROLYZING]"/>
    <property type="match status" value="1"/>
</dbReference>
<dbReference type="InterPro" id="IPR025777">
    <property type="entry name" value="GMPS_ATP_PPase_dom"/>
</dbReference>
<evidence type="ECO:0000256" key="9">
    <source>
        <dbReference type="ARBA" id="ARBA00022962"/>
    </source>
</evidence>
<evidence type="ECO:0000313" key="13">
    <source>
        <dbReference type="Proteomes" id="UP000724148"/>
    </source>
</evidence>
<dbReference type="InterPro" id="IPR029062">
    <property type="entry name" value="Class_I_gatase-like"/>
</dbReference>
<keyword evidence="8 10" id="KW-0067">ATP-binding</keyword>
<protein>
    <recommendedName>
        <fullName evidence="3">GMP synthase (glutamine-hydrolyzing)</fullName>
        <ecNumber evidence="3">6.3.5.2</ecNumber>
    </recommendedName>
</protein>
<evidence type="ECO:0000256" key="8">
    <source>
        <dbReference type="ARBA" id="ARBA00022840"/>
    </source>
</evidence>
<keyword evidence="5 10" id="KW-0547">Nucleotide-binding</keyword>
<evidence type="ECO:0000313" key="12">
    <source>
        <dbReference type="EMBL" id="MBI2096873.1"/>
    </source>
</evidence>
<dbReference type="GO" id="GO:0003921">
    <property type="term" value="F:GMP synthase activity"/>
    <property type="evidence" value="ECO:0007669"/>
    <property type="project" value="InterPro"/>
</dbReference>
<feature type="binding site" evidence="10">
    <location>
        <begin position="69"/>
        <end position="75"/>
    </location>
    <ligand>
        <name>ATP</name>
        <dbReference type="ChEBI" id="CHEBI:30616"/>
    </ligand>
</feature>
<dbReference type="Gene3D" id="3.40.50.880">
    <property type="match status" value="1"/>
</dbReference>
<dbReference type="PROSITE" id="PS51273">
    <property type="entry name" value="GATASE_TYPE_1"/>
    <property type="match status" value="1"/>
</dbReference>
<evidence type="ECO:0000256" key="5">
    <source>
        <dbReference type="ARBA" id="ARBA00022741"/>
    </source>
</evidence>
<evidence type="ECO:0000256" key="1">
    <source>
        <dbReference type="ARBA" id="ARBA00002332"/>
    </source>
</evidence>
<dbReference type="PANTHER" id="PTHR11922">
    <property type="entry name" value="GMP SYNTHASE-RELATED"/>
    <property type="match status" value="1"/>
</dbReference>
<comment type="function">
    <text evidence="1">Catalyzes the synthesis of GMP from XMP.</text>
</comment>
<evidence type="ECO:0000256" key="10">
    <source>
        <dbReference type="PROSITE-ProRule" id="PRU00886"/>
    </source>
</evidence>
<comment type="pathway">
    <text evidence="2">Purine metabolism; GMP biosynthesis; GMP from XMP (L-Gln route): step 1/1.</text>
</comment>
<dbReference type="InterPro" id="IPR001674">
    <property type="entry name" value="GMP_synth_C"/>
</dbReference>
<dbReference type="EC" id="6.3.5.2" evidence="3"/>
<evidence type="ECO:0000256" key="3">
    <source>
        <dbReference type="ARBA" id="ARBA00012746"/>
    </source>
</evidence>
<name>A0A931SBI9_9BACT</name>
<gene>
    <name evidence="12" type="primary">guaA</name>
    <name evidence="12" type="ORF">HYT40_01830</name>
</gene>
<keyword evidence="7 10" id="KW-0658">Purine biosynthesis</keyword>
<keyword evidence="6 10" id="KW-0332">GMP biosynthesis</keyword>
<dbReference type="PROSITE" id="PS51553">
    <property type="entry name" value="GMPS_ATP_PPASE"/>
    <property type="match status" value="1"/>
</dbReference>
<dbReference type="CDD" id="cd01997">
    <property type="entry name" value="GMP_synthase_C"/>
    <property type="match status" value="1"/>
</dbReference>
<dbReference type="EMBL" id="JACOZA010000045">
    <property type="protein sequence ID" value="MBI2096873.1"/>
    <property type="molecule type" value="Genomic_DNA"/>
</dbReference>
<dbReference type="NCBIfam" id="TIGR00884">
    <property type="entry name" value="guaA_Cterm"/>
    <property type="match status" value="1"/>
</dbReference>
<dbReference type="Pfam" id="PF00117">
    <property type="entry name" value="GATase"/>
    <property type="match status" value="1"/>
</dbReference>
<organism evidence="12 13">
    <name type="scientific">Candidatus Sungiibacteriota bacterium</name>
    <dbReference type="NCBI Taxonomy" id="2750080"/>
    <lineage>
        <taxon>Bacteria</taxon>
        <taxon>Candidatus Sungiibacteriota</taxon>
    </lineage>
</organism>
<keyword evidence="9" id="KW-0315">Glutamine amidotransferase</keyword>
<keyword evidence="4 12" id="KW-0436">Ligase</keyword>
<reference evidence="12" key="1">
    <citation type="submission" date="2020-07" db="EMBL/GenBank/DDBJ databases">
        <title>Huge and variable diversity of episymbiotic CPR bacteria and DPANN archaea in groundwater ecosystems.</title>
        <authorList>
            <person name="He C.Y."/>
            <person name="Keren R."/>
            <person name="Whittaker M."/>
            <person name="Farag I.F."/>
            <person name="Doudna J."/>
            <person name="Cate J.H.D."/>
            <person name="Banfield J.F."/>
        </authorList>
    </citation>
    <scope>NUCLEOTIDE SEQUENCE</scope>
    <source>
        <strain evidence="12">NC_groundwater_193_Ag_S-0.1um_51_7</strain>
    </source>
</reference>
<dbReference type="SUPFAM" id="SSF52317">
    <property type="entry name" value="Class I glutamine amidotransferase-like"/>
    <property type="match status" value="1"/>
</dbReference>
<evidence type="ECO:0000256" key="7">
    <source>
        <dbReference type="ARBA" id="ARBA00022755"/>
    </source>
</evidence>
<dbReference type="InterPro" id="IPR014729">
    <property type="entry name" value="Rossmann-like_a/b/a_fold"/>
</dbReference>
<feature type="domain" description="GMPS ATP-PPase" evidence="11">
    <location>
        <begin position="42"/>
        <end position="230"/>
    </location>
</feature>
<evidence type="ECO:0000256" key="6">
    <source>
        <dbReference type="ARBA" id="ARBA00022749"/>
    </source>
</evidence>
<accession>A0A931SBI9</accession>
<dbReference type="Gene3D" id="3.40.50.620">
    <property type="entry name" value="HUPs"/>
    <property type="match status" value="1"/>
</dbReference>
<dbReference type="AlphaFoldDB" id="A0A931SBI9"/>
<dbReference type="Proteomes" id="UP000724148">
    <property type="component" value="Unassembled WGS sequence"/>
</dbReference>
<dbReference type="Gene3D" id="3.30.300.10">
    <property type="match status" value="1"/>
</dbReference>
<sequence>VAAFADDARKIYGVQFHPEVSQTQFGERIFGNFLRLASSYKRSSRINVRNLIAKAKMAIGKERALIALSGGVDSSVAAVLVARAVGRRLLAVYVDTGLMRSGETKQIQKTFRRFPFRLRTIFAQSRFYRALRGVTDPEDKRRRIGKLFIKIFEEEARRFRASVLVQGTIYSDRIESGSTKYSSRIKSHHNVGGLPKSLKIRLYEPLAEFYKDEVRRISTRLGLPAEINQRKVFPGPGLAIRIIGEVKPEKVRIVREADMIIQEELQHSKYFKKIWMTFPILLSIKSVGIQGDERSYKYPIVLRILESQDAMTARAAEIPFAILQRISTRITNEIEEVNRVLYDLTSKPPATMEWE</sequence>
<dbReference type="FunFam" id="3.30.300.10:FF:000002">
    <property type="entry name" value="GMP synthase [glutamine-hydrolyzing]"/>
    <property type="match status" value="1"/>
</dbReference>
<dbReference type="Pfam" id="PF00958">
    <property type="entry name" value="GMP_synt_C"/>
    <property type="match status" value="1"/>
</dbReference>
<comment type="caution">
    <text evidence="12">The sequence shown here is derived from an EMBL/GenBank/DDBJ whole genome shotgun (WGS) entry which is preliminary data.</text>
</comment>
<evidence type="ECO:0000256" key="4">
    <source>
        <dbReference type="ARBA" id="ARBA00022598"/>
    </source>
</evidence>
<feature type="non-terminal residue" evidence="12">
    <location>
        <position position="1"/>
    </location>
</feature>
<dbReference type="SUPFAM" id="SSF52402">
    <property type="entry name" value="Adenine nucleotide alpha hydrolases-like"/>
    <property type="match status" value="1"/>
</dbReference>
<evidence type="ECO:0000256" key="2">
    <source>
        <dbReference type="ARBA" id="ARBA00005153"/>
    </source>
</evidence>
<dbReference type="NCBIfam" id="NF000848">
    <property type="entry name" value="PRK00074.1"/>
    <property type="match status" value="1"/>
</dbReference>
<dbReference type="GO" id="GO:0005829">
    <property type="term" value="C:cytosol"/>
    <property type="evidence" value="ECO:0007669"/>
    <property type="project" value="TreeGrafter"/>
</dbReference>
<dbReference type="SUPFAM" id="SSF54810">
    <property type="entry name" value="GMP synthetase C-terminal dimerisation domain"/>
    <property type="match status" value="1"/>
</dbReference>